<proteinExistence type="predicted"/>
<dbReference type="Gene3D" id="3.30.572.10">
    <property type="entry name" value="Thymidylate synthase/dCMP hydroxymethylase domain"/>
    <property type="match status" value="1"/>
</dbReference>
<dbReference type="InterPro" id="IPR036926">
    <property type="entry name" value="Thymidate_synth/dCMP_Mease_sf"/>
</dbReference>
<evidence type="ECO:0000313" key="4">
    <source>
        <dbReference type="Proteomes" id="UP000442694"/>
    </source>
</evidence>
<evidence type="ECO:0000259" key="2">
    <source>
        <dbReference type="Pfam" id="PF00303"/>
    </source>
</evidence>
<evidence type="ECO:0000256" key="1">
    <source>
        <dbReference type="ARBA" id="ARBA00022679"/>
    </source>
</evidence>
<dbReference type="Proteomes" id="UP000442694">
    <property type="component" value="Unassembled WGS sequence"/>
</dbReference>
<accession>A0A833N390</accession>
<dbReference type="SUPFAM" id="SSF55831">
    <property type="entry name" value="Thymidylate synthase/dCMP hydroxymethylase"/>
    <property type="match status" value="1"/>
</dbReference>
<sequence>MIMFHYESESFDHIYKKLIGLLLSGESNRIASSKGNNFEVREVYIKLLNANNYNINFLDTKYPQRQEKYDKYLKDELKWYIKGCDNELYYKNTPSPKVWKKYADKSGKIVSNYGYLILREKKKFGFREKKKVMTSFEYCIKILKRKKHTKQAILHYNIPSNIWLNSKDIPCTVSSQIIIREDKLDMIIFQRSSDIYTGIIYDVPWHCELMKMFVSWFAYPPPPFQFHKMRGYWENNTYDANTAQFFSGQKSYPFDCLDHSVEITKWSEILSNKEIYGIIFPLKLILRGLLNMLSSINDYEFKNKDKALNGILDALVGMDGLIQLEEKLYKHKKVFINTWKDIVKKIGYCNHTSIMKSLYKLRCSLAHGDPDDIKSQLKNAKLSLGDKYNQSNYDSPSFGWEFGHFLIKLIELFQKEPLLLLNIYNPSKKSSCLFTNIKQIFKKKLKL</sequence>
<gene>
    <name evidence="3" type="ORF">GCL57_02555</name>
</gene>
<feature type="domain" description="Thymidylate synthase/dCMP hydroxymethylase" evidence="2">
    <location>
        <begin position="71"/>
        <end position="214"/>
    </location>
</feature>
<dbReference type="GO" id="GO:0016740">
    <property type="term" value="F:transferase activity"/>
    <property type="evidence" value="ECO:0007669"/>
    <property type="project" value="UniProtKB-KW"/>
</dbReference>
<reference evidence="3 4" key="1">
    <citation type="submission" date="2019-10" db="EMBL/GenBank/DDBJ databases">
        <title>New genus of Silvanigrellaceae.</title>
        <authorList>
            <person name="Pitt A."/>
            <person name="Hahn M.W."/>
        </authorList>
    </citation>
    <scope>NUCLEOTIDE SEQUENCE [LARGE SCALE GENOMIC DNA]</scope>
    <source>
        <strain evidence="3 4">33A1-SZDP</strain>
    </source>
</reference>
<keyword evidence="4" id="KW-1185">Reference proteome</keyword>
<keyword evidence="1" id="KW-0808">Transferase</keyword>
<organism evidence="3 4">
    <name type="scientific">Fluviispira multicolorata</name>
    <dbReference type="NCBI Taxonomy" id="2654512"/>
    <lineage>
        <taxon>Bacteria</taxon>
        <taxon>Pseudomonadati</taxon>
        <taxon>Bdellovibrionota</taxon>
        <taxon>Oligoflexia</taxon>
        <taxon>Silvanigrellales</taxon>
        <taxon>Silvanigrellaceae</taxon>
        <taxon>Fluviispira</taxon>
    </lineage>
</organism>
<evidence type="ECO:0000313" key="3">
    <source>
        <dbReference type="EMBL" id="KAB8033608.1"/>
    </source>
</evidence>
<name>A0A833N390_9BACT</name>
<dbReference type="InterPro" id="IPR023451">
    <property type="entry name" value="Thymidate_synth/dCMP_Mease_dom"/>
</dbReference>
<comment type="caution">
    <text evidence="3">The sequence shown here is derived from an EMBL/GenBank/DDBJ whole genome shotgun (WGS) entry which is preliminary data.</text>
</comment>
<protein>
    <recommendedName>
        <fullName evidence="2">Thymidylate synthase/dCMP hydroxymethylase domain-containing protein</fullName>
    </recommendedName>
</protein>
<dbReference type="EMBL" id="WFLN01000004">
    <property type="protein sequence ID" value="KAB8033608.1"/>
    <property type="molecule type" value="Genomic_DNA"/>
</dbReference>
<dbReference type="Pfam" id="PF00303">
    <property type="entry name" value="Thymidylat_synt"/>
    <property type="match status" value="1"/>
</dbReference>
<dbReference type="AlphaFoldDB" id="A0A833N390"/>